<dbReference type="SUPFAM" id="SSF55729">
    <property type="entry name" value="Acyl-CoA N-acyltransferases (Nat)"/>
    <property type="match status" value="1"/>
</dbReference>
<dbReference type="Pfam" id="PF12328">
    <property type="entry name" value="Rpp20"/>
    <property type="match status" value="1"/>
</dbReference>
<protein>
    <submittedName>
        <fullName evidence="5">Uncharacterized protein</fullName>
    </submittedName>
</protein>
<dbReference type="GO" id="GO:0000294">
    <property type="term" value="P:nuclear-transcribed mRNA catabolic process, RNase MRP-dependent"/>
    <property type="evidence" value="ECO:0007669"/>
    <property type="project" value="TreeGrafter"/>
</dbReference>
<evidence type="ECO:0000256" key="3">
    <source>
        <dbReference type="ARBA" id="ARBA00023242"/>
    </source>
</evidence>
<keyword evidence="2" id="KW-0819">tRNA processing</keyword>
<dbReference type="PANTHER" id="PTHR28256:SF1">
    <property type="entry name" value="RIBONUCLEASES P_MRP PROTEIN SUBUNIT POP7"/>
    <property type="match status" value="1"/>
</dbReference>
<dbReference type="GO" id="GO:0006364">
    <property type="term" value="P:rRNA processing"/>
    <property type="evidence" value="ECO:0007669"/>
    <property type="project" value="TreeGrafter"/>
</dbReference>
<dbReference type="InterPro" id="IPR036882">
    <property type="entry name" value="Alba-like_dom_sf"/>
</dbReference>
<name>W3WJN1_PESFW</name>
<evidence type="ECO:0000313" key="5">
    <source>
        <dbReference type="EMBL" id="ETS73979.1"/>
    </source>
</evidence>
<dbReference type="Proteomes" id="UP000030651">
    <property type="component" value="Unassembled WGS sequence"/>
</dbReference>
<evidence type="ECO:0000256" key="2">
    <source>
        <dbReference type="ARBA" id="ARBA00022694"/>
    </source>
</evidence>
<dbReference type="eggNOG" id="ENOG502SUA0">
    <property type="taxonomic scope" value="Eukaryota"/>
</dbReference>
<dbReference type="GO" id="GO:0000171">
    <property type="term" value="F:ribonuclease MRP activity"/>
    <property type="evidence" value="ECO:0007669"/>
    <property type="project" value="TreeGrafter"/>
</dbReference>
<dbReference type="GO" id="GO:0001682">
    <property type="term" value="P:tRNA 5'-leader removal"/>
    <property type="evidence" value="ECO:0007669"/>
    <property type="project" value="InterPro"/>
</dbReference>
<evidence type="ECO:0000313" key="6">
    <source>
        <dbReference type="Proteomes" id="UP000030651"/>
    </source>
</evidence>
<dbReference type="InParanoid" id="W3WJN1"/>
<dbReference type="GO" id="GO:0005655">
    <property type="term" value="C:nucleolar ribonuclease P complex"/>
    <property type="evidence" value="ECO:0007669"/>
    <property type="project" value="InterPro"/>
</dbReference>
<dbReference type="KEGG" id="pfy:PFICI_13845"/>
<dbReference type="GO" id="GO:0034965">
    <property type="term" value="P:intronic box C/D snoRNA processing"/>
    <property type="evidence" value="ECO:0007669"/>
    <property type="project" value="TreeGrafter"/>
</dbReference>
<dbReference type="GO" id="GO:0004526">
    <property type="term" value="F:ribonuclease P activity"/>
    <property type="evidence" value="ECO:0007669"/>
    <property type="project" value="TreeGrafter"/>
</dbReference>
<dbReference type="HOGENOM" id="CLU_667486_0_0_1"/>
<dbReference type="RefSeq" id="XP_007840617.1">
    <property type="nucleotide sequence ID" value="XM_007842426.1"/>
</dbReference>
<dbReference type="Gene3D" id="3.30.110.20">
    <property type="entry name" value="Alba-like domain"/>
    <property type="match status" value="1"/>
</dbReference>
<dbReference type="AlphaFoldDB" id="W3WJN1"/>
<reference evidence="6" key="1">
    <citation type="journal article" date="2015" name="BMC Genomics">
        <title>Genomic and transcriptomic analysis of the endophytic fungus Pestalotiopsis fici reveals its lifestyle and high potential for synthesis of natural products.</title>
        <authorList>
            <person name="Wang X."/>
            <person name="Zhang X."/>
            <person name="Liu L."/>
            <person name="Xiang M."/>
            <person name="Wang W."/>
            <person name="Sun X."/>
            <person name="Che Y."/>
            <person name="Guo L."/>
            <person name="Liu G."/>
            <person name="Guo L."/>
            <person name="Wang C."/>
            <person name="Yin W.B."/>
            <person name="Stadler M."/>
            <person name="Zhang X."/>
            <person name="Liu X."/>
        </authorList>
    </citation>
    <scope>NUCLEOTIDE SEQUENCE [LARGE SCALE GENOMIC DNA]</scope>
    <source>
        <strain evidence="6">W106-1 / CGMCC3.15140</strain>
    </source>
</reference>
<feature type="region of interest" description="Disordered" evidence="4">
    <location>
        <begin position="1"/>
        <end position="34"/>
    </location>
</feature>
<dbReference type="InterPro" id="IPR014612">
    <property type="entry name" value="Pop7/Rpp20"/>
</dbReference>
<sequence length="412" mass="45484">MASSKAHPAQTKQHIKKLPPIPKGQTVQRGALPRRDPSTHAAHLIYVNSRSPFRSVTTRVRKQLNKSLRTASTHTPQSLTNTVAGKGHLGPLSSRIQALHKGPEDGIALDQARQVVVIGTGKAIEKVVNVAAFFQGQGDVEVRLQTGSLGAVDDVVPEEEEENGLGAGVGERERMVSCLRAVIKLSSNAIALHQYFINQKIHTRIMEIVNLSGIGLSQDDCRKAAPWMAEAFARAPATPALTIFFGAAPYESNVEMHERFWSSHLNRVAKSGSLIGARENGEWLGFRAFFEPGKSRLPYVTDFRLPENEDWDRFLELTGEADYMARVREWGEKTSHTNDEFGLTPGDYYTTSIIVVNPARQREGIGRALDNYTQKVLPFYLAQGYTLTATPSYSLGTSGDFKVHFLMCHFGV</sequence>
<keyword evidence="3" id="KW-0539">Nucleus</keyword>
<dbReference type="EMBL" id="KI912120">
    <property type="protein sequence ID" value="ETS73979.1"/>
    <property type="molecule type" value="Genomic_DNA"/>
</dbReference>
<dbReference type="Gene3D" id="3.40.630.30">
    <property type="match status" value="1"/>
</dbReference>
<dbReference type="InterPro" id="IPR020241">
    <property type="entry name" value="RNase_P/MRP_Pop7_fungi"/>
</dbReference>
<evidence type="ECO:0000256" key="4">
    <source>
        <dbReference type="SAM" id="MobiDB-lite"/>
    </source>
</evidence>
<evidence type="ECO:0000256" key="1">
    <source>
        <dbReference type="ARBA" id="ARBA00004123"/>
    </source>
</evidence>
<dbReference type="OrthoDB" id="4710145at2759"/>
<comment type="subcellular location">
    <subcellularLocation>
        <location evidence="1">Nucleus</location>
    </subcellularLocation>
</comment>
<organism evidence="5 6">
    <name type="scientific">Pestalotiopsis fici (strain W106-1 / CGMCC3.15140)</name>
    <dbReference type="NCBI Taxonomy" id="1229662"/>
    <lineage>
        <taxon>Eukaryota</taxon>
        <taxon>Fungi</taxon>
        <taxon>Dikarya</taxon>
        <taxon>Ascomycota</taxon>
        <taxon>Pezizomycotina</taxon>
        <taxon>Sordariomycetes</taxon>
        <taxon>Xylariomycetidae</taxon>
        <taxon>Amphisphaeriales</taxon>
        <taxon>Sporocadaceae</taxon>
        <taxon>Pestalotiopsis</taxon>
    </lineage>
</organism>
<dbReference type="GeneID" id="19278858"/>
<dbReference type="InterPro" id="IPR016181">
    <property type="entry name" value="Acyl_CoA_acyltransferase"/>
</dbReference>
<dbReference type="GO" id="GO:0000172">
    <property type="term" value="C:ribonuclease MRP complex"/>
    <property type="evidence" value="ECO:0007669"/>
    <property type="project" value="InterPro"/>
</dbReference>
<dbReference type="PANTHER" id="PTHR28256">
    <property type="entry name" value="RIBONUCLEASES P/MRP PROTEIN SUBUNIT POP7"/>
    <property type="match status" value="1"/>
</dbReference>
<dbReference type="GO" id="GO:0003723">
    <property type="term" value="F:RNA binding"/>
    <property type="evidence" value="ECO:0007669"/>
    <property type="project" value="TreeGrafter"/>
</dbReference>
<keyword evidence="6" id="KW-1185">Reference proteome</keyword>
<accession>W3WJN1</accession>
<proteinExistence type="predicted"/>
<gene>
    <name evidence="5" type="ORF">PFICI_13845</name>
</gene>